<accession>A0A014N0N7</accession>
<evidence type="ECO:0000313" key="1">
    <source>
        <dbReference type="EMBL" id="EXU98622.1"/>
    </source>
</evidence>
<protein>
    <submittedName>
        <fullName evidence="1">Protein kinase</fullName>
    </submittedName>
</protein>
<dbReference type="OrthoDB" id="4062651at2759"/>
<dbReference type="EMBL" id="JELW01000025">
    <property type="protein sequence ID" value="EXU98622.1"/>
    <property type="molecule type" value="Genomic_DNA"/>
</dbReference>
<dbReference type="eggNOG" id="ENOG502SQ23">
    <property type="taxonomic scope" value="Eukaryota"/>
</dbReference>
<dbReference type="GO" id="GO:0016301">
    <property type="term" value="F:kinase activity"/>
    <property type="evidence" value="ECO:0007669"/>
    <property type="project" value="UniProtKB-KW"/>
</dbReference>
<gene>
    <name evidence="1" type="ORF">X797_008336</name>
</gene>
<dbReference type="SUPFAM" id="SSF56112">
    <property type="entry name" value="Protein kinase-like (PK-like)"/>
    <property type="match status" value="1"/>
</dbReference>
<dbReference type="Proteomes" id="UP000030151">
    <property type="component" value="Unassembled WGS sequence"/>
</dbReference>
<dbReference type="Gene3D" id="1.10.510.10">
    <property type="entry name" value="Transferase(Phosphotransferase) domain 1"/>
    <property type="match status" value="1"/>
</dbReference>
<reference evidence="1 2" key="1">
    <citation type="submission" date="2014-02" db="EMBL/GenBank/DDBJ databases">
        <title>The genome sequence of the entomopathogenic fungus Metarhizium robertsii ARSEF 2575.</title>
        <authorList>
            <person name="Giuliano Garisto Donzelli B."/>
            <person name="Roe B.A."/>
            <person name="Macmil S.L."/>
            <person name="Krasnoff S.B."/>
            <person name="Gibson D.M."/>
        </authorList>
    </citation>
    <scope>NUCLEOTIDE SEQUENCE [LARGE SCALE GENOMIC DNA]</scope>
    <source>
        <strain evidence="1 2">ARSEF 2575</strain>
    </source>
</reference>
<comment type="caution">
    <text evidence="1">The sequence shown here is derived from an EMBL/GenBank/DDBJ whole genome shotgun (WGS) entry which is preliminary data.</text>
</comment>
<sequence>MNNANDSLSRAGDDAFPPWEVIDFTFSCRNTDSQLVIMCNGVRFVLQLSRSNFDASPQLLQRYLFFLRVAEDVELDGNTVDDLYDWAAEPLFPIFYGMKSSPNPCRRSVQDFLTPETHHYKICGIHEKLVAKPMTLGRNSGSRYGTPLREEYYEQWPGYLPSEVWIDQETRDRVPTHVPRRVLLPDGTKAFLKMMHLGDNWSLRQEVTKYQAIRNASVDASLRISRLLGLVKDGNGLVYGLLLTDVDCGGTTLSCAVRPETPGTLKDRWIGQIRDTLCLLHSAGISWGDAKPANVLVDRNMNTWLVDFGGGHTEDWVPKELADTIEGDLVGLRKIEQFVKGPESMPVQ</sequence>
<dbReference type="InterPro" id="IPR011009">
    <property type="entry name" value="Kinase-like_dom_sf"/>
</dbReference>
<proteinExistence type="predicted"/>
<organism evidence="1 2">
    <name type="scientific">Metarhizium robertsii</name>
    <dbReference type="NCBI Taxonomy" id="568076"/>
    <lineage>
        <taxon>Eukaryota</taxon>
        <taxon>Fungi</taxon>
        <taxon>Dikarya</taxon>
        <taxon>Ascomycota</taxon>
        <taxon>Pezizomycotina</taxon>
        <taxon>Sordariomycetes</taxon>
        <taxon>Hypocreomycetidae</taxon>
        <taxon>Hypocreales</taxon>
        <taxon>Clavicipitaceae</taxon>
        <taxon>Metarhizium</taxon>
    </lineage>
</organism>
<evidence type="ECO:0000313" key="2">
    <source>
        <dbReference type="Proteomes" id="UP000030151"/>
    </source>
</evidence>
<keyword evidence="1" id="KW-0808">Transferase</keyword>
<name>A0A014N0N7_9HYPO</name>
<keyword evidence="1" id="KW-0418">Kinase</keyword>
<dbReference type="HOGENOM" id="CLU_035264_1_1_1"/>
<dbReference type="AlphaFoldDB" id="A0A014N0N7"/>